<dbReference type="Gene3D" id="2.60.120.1440">
    <property type="match status" value="1"/>
</dbReference>
<keyword evidence="6" id="KW-1185">Reference proteome</keyword>
<feature type="transmembrane region" description="Helical" evidence="2">
    <location>
        <begin position="94"/>
        <end position="113"/>
    </location>
</feature>
<protein>
    <submittedName>
        <fullName evidence="5">Iron dicitrate transport regulator FecR</fullName>
    </submittedName>
</protein>
<evidence type="ECO:0000256" key="1">
    <source>
        <dbReference type="SAM" id="MobiDB-lite"/>
    </source>
</evidence>
<gene>
    <name evidence="5" type="ORF">Y958_28535</name>
</gene>
<feature type="domain" description="FecR N-terminal" evidence="4">
    <location>
        <begin position="26"/>
        <end position="64"/>
    </location>
</feature>
<dbReference type="GO" id="GO:0016989">
    <property type="term" value="F:sigma factor antagonist activity"/>
    <property type="evidence" value="ECO:0007669"/>
    <property type="project" value="TreeGrafter"/>
</dbReference>
<dbReference type="PANTHER" id="PTHR30273:SF2">
    <property type="entry name" value="PROTEIN FECR"/>
    <property type="match status" value="1"/>
</dbReference>
<keyword evidence="2" id="KW-0472">Membrane</keyword>
<dbReference type="AlphaFoldDB" id="A0A248K3C6"/>
<evidence type="ECO:0000256" key="2">
    <source>
        <dbReference type="SAM" id="Phobius"/>
    </source>
</evidence>
<organism evidence="5 6">
    <name type="scientific">Nitrospirillum viridazoti CBAmc</name>
    <dbReference type="NCBI Taxonomy" id="1441467"/>
    <lineage>
        <taxon>Bacteria</taxon>
        <taxon>Pseudomonadati</taxon>
        <taxon>Pseudomonadota</taxon>
        <taxon>Alphaproteobacteria</taxon>
        <taxon>Rhodospirillales</taxon>
        <taxon>Azospirillaceae</taxon>
        <taxon>Nitrospirillum</taxon>
        <taxon>Nitrospirillum viridazoti</taxon>
    </lineage>
</organism>
<reference evidence="5 6" key="1">
    <citation type="submission" date="2017-06" db="EMBL/GenBank/DDBJ databases">
        <title>Complete genome sequence of Nitrospirillum amazonense strain CBAmC, an endophytic nitrogen-fixing and plant growth-promoting bacterium, isolated from sugarcane.</title>
        <authorList>
            <person name="Schwab S."/>
            <person name="dos Santos Teixeira K.R."/>
            <person name="Simoes Araujo J.L."/>
            <person name="Soares Vidal M."/>
            <person name="Borges de Freitas H.R."/>
            <person name="Rivello Crivelaro A.L."/>
            <person name="Bueno de Camargo Nunes A."/>
            <person name="dos Santos C.M."/>
            <person name="Palmeira da Silva Rosa D."/>
            <person name="da Silva Padilha D."/>
            <person name="da Silva E."/>
            <person name="Araujo Terra L."/>
            <person name="Soares Mendes V."/>
            <person name="Farinelli L."/>
            <person name="Magalhaes Cruz L."/>
            <person name="Baldani J.I."/>
        </authorList>
    </citation>
    <scope>NUCLEOTIDE SEQUENCE [LARGE SCALE GENOMIC DNA]</scope>
    <source>
        <strain evidence="5 6">CBAmC</strain>
    </source>
</reference>
<evidence type="ECO:0000313" key="6">
    <source>
        <dbReference type="Proteomes" id="UP000197153"/>
    </source>
</evidence>
<feature type="region of interest" description="Disordered" evidence="1">
    <location>
        <begin position="1"/>
        <end position="22"/>
    </location>
</feature>
<evidence type="ECO:0000259" key="3">
    <source>
        <dbReference type="Pfam" id="PF04773"/>
    </source>
</evidence>
<dbReference type="PANTHER" id="PTHR30273">
    <property type="entry name" value="PERIPLASMIC SIGNAL SENSOR AND SIGMA FACTOR ACTIVATOR FECR-RELATED"/>
    <property type="match status" value="1"/>
</dbReference>
<dbReference type="Pfam" id="PF04773">
    <property type="entry name" value="FecR"/>
    <property type="match status" value="1"/>
</dbReference>
<keyword evidence="2" id="KW-1133">Transmembrane helix</keyword>
<dbReference type="Pfam" id="PF16220">
    <property type="entry name" value="DUF4880"/>
    <property type="match status" value="1"/>
</dbReference>
<dbReference type="KEGG" id="nao:Y958_28535"/>
<feature type="domain" description="FecR protein" evidence="3">
    <location>
        <begin position="120"/>
        <end position="212"/>
    </location>
</feature>
<proteinExistence type="predicted"/>
<evidence type="ECO:0000259" key="4">
    <source>
        <dbReference type="Pfam" id="PF16220"/>
    </source>
</evidence>
<sequence length="326" mass="34185">MDEGVVRQVARAQSHSVSPHEPADVEAAAWMARLHAPDRTEDTVAAFRAWCAADPAHAAAFEHMTLVWEVAGGLHAERASLSPPPAPDVPSRRLVLAGIAGGLVLAVGGIGFWQRAGATVYSTAVGEQRRVTLADGTRVILDTDSRIRVRLDDKARRVTLVRGRASFTTAATDPRPFEVEAAGRHVQVQPGVAQLDIRRDADDVTVTLVDGGAQVVGLPGDAAPVTLAGGQQLATAAAGVRLSQPNVADAIAWQGGRAVFRDDTLAAAVAEMNRYSAVKLAVAPEVAALRVSGTYRVGDNAAFARSVGTLLTLRVVGQGDRLTLVR</sequence>
<dbReference type="InterPro" id="IPR012373">
    <property type="entry name" value="Ferrdict_sens_TM"/>
</dbReference>
<dbReference type="InterPro" id="IPR006860">
    <property type="entry name" value="FecR"/>
</dbReference>
<evidence type="ECO:0000313" key="5">
    <source>
        <dbReference type="EMBL" id="ASG24934.1"/>
    </source>
</evidence>
<dbReference type="Proteomes" id="UP000197153">
    <property type="component" value="Chromosome 4"/>
</dbReference>
<keyword evidence="2" id="KW-0812">Transmembrane</keyword>
<name>A0A248K3C6_9PROT</name>
<accession>A0A248K3C6</accession>
<dbReference type="InterPro" id="IPR032623">
    <property type="entry name" value="FecR_N"/>
</dbReference>
<dbReference type="PIRSF" id="PIRSF018266">
    <property type="entry name" value="FecR"/>
    <property type="match status" value="1"/>
</dbReference>
<dbReference type="EMBL" id="CP022113">
    <property type="protein sequence ID" value="ASG24934.1"/>
    <property type="molecule type" value="Genomic_DNA"/>
</dbReference>